<name>A0ABV6ZMU4_9HYPH</name>
<gene>
    <name evidence="1" type="ORF">ACETRX_28020</name>
</gene>
<dbReference type="PANTHER" id="PTHR37936:SF3">
    <property type="entry name" value="TRANSPOSASE INSC FOR INSERTION ELEMENT IS2A-RELATED"/>
    <property type="match status" value="1"/>
</dbReference>
<dbReference type="PANTHER" id="PTHR37936">
    <property type="entry name" value="TRANSPOSASE INSC FOR INSERTION ELEMENT IS2A-RELATED"/>
    <property type="match status" value="1"/>
</dbReference>
<dbReference type="InterPro" id="IPR010921">
    <property type="entry name" value="Trp_repressor/repl_initiator"/>
</dbReference>
<accession>A0ABV6ZMU4</accession>
<evidence type="ECO:0000313" key="1">
    <source>
        <dbReference type="EMBL" id="MFC2253516.1"/>
    </source>
</evidence>
<protein>
    <submittedName>
        <fullName evidence="1">Transposase</fullName>
    </submittedName>
</protein>
<organism evidence="1 2">
    <name type="scientific">Labrys neptuniae</name>
    <dbReference type="NCBI Taxonomy" id="376174"/>
    <lineage>
        <taxon>Bacteria</taxon>
        <taxon>Pseudomonadati</taxon>
        <taxon>Pseudomonadota</taxon>
        <taxon>Alphaproteobacteria</taxon>
        <taxon>Hyphomicrobiales</taxon>
        <taxon>Xanthobacteraceae</taxon>
        <taxon>Labrys</taxon>
    </lineage>
</organism>
<dbReference type="Pfam" id="PF01527">
    <property type="entry name" value="HTH_Tnp_1"/>
    <property type="match status" value="1"/>
</dbReference>
<dbReference type="EMBL" id="JBHGPK010000020">
    <property type="protein sequence ID" value="MFC2253516.1"/>
    <property type="molecule type" value="Genomic_DNA"/>
</dbReference>
<dbReference type="RefSeq" id="WP_394314352.1">
    <property type="nucleotide sequence ID" value="NZ_JBHGPK010000020.1"/>
</dbReference>
<dbReference type="NCBIfam" id="NF047595">
    <property type="entry name" value="IS66_ISRel24_TnpA"/>
    <property type="match status" value="1"/>
</dbReference>
<proteinExistence type="predicted"/>
<evidence type="ECO:0000313" key="2">
    <source>
        <dbReference type="Proteomes" id="UP001595190"/>
    </source>
</evidence>
<comment type="caution">
    <text evidence="1">The sequence shown here is derived from an EMBL/GenBank/DDBJ whole genome shotgun (WGS) entry which is preliminary data.</text>
</comment>
<dbReference type="Proteomes" id="UP001595190">
    <property type="component" value="Unassembled WGS sequence"/>
</dbReference>
<sequence>MISAVRFASQPRRSFPCRRPLASGIPGRPRLRGSACMHACGKTDRARYSRRVDVRVRLGPSCVGRCKSLITVSMDSDTNSVLHRLDVVDTGSRRRWSEGEKERIVLESMPGPRQISATARRHGIVHSQLLGWRRALLVEPSAAPPGFIPMLVTPAADRREDARTMGAGTLPVLAVAAPPPGRIEIVLRSCRRMIVEGAADVDAVLKLARGLEARKHAA</sequence>
<reference evidence="1 2" key="1">
    <citation type="submission" date="2024-09" db="EMBL/GenBank/DDBJ databases">
        <title>Description of Labrys sedimenti sp. nov., isolated from a diclofenac-degrading enrichment culture, and genome-based reclassification of Labrys portucalensis as a later heterotypic synonym of Labrys neptuniae.</title>
        <authorList>
            <person name="Tancsics A."/>
            <person name="Csepanyi A."/>
        </authorList>
    </citation>
    <scope>NUCLEOTIDE SEQUENCE [LARGE SCALE GENOMIC DNA]</scope>
    <source>
        <strain evidence="1 2">LMG 23412</strain>
    </source>
</reference>
<dbReference type="SUPFAM" id="SSF48295">
    <property type="entry name" value="TrpR-like"/>
    <property type="match status" value="1"/>
</dbReference>
<dbReference type="InterPro" id="IPR002514">
    <property type="entry name" value="Transposase_8"/>
</dbReference>